<dbReference type="InterPro" id="IPR035892">
    <property type="entry name" value="C2_domain_sf"/>
</dbReference>
<keyword evidence="11" id="KW-1185">Reference proteome</keyword>
<proteinExistence type="inferred from homology"/>
<feature type="compositionally biased region" description="Basic and acidic residues" evidence="7">
    <location>
        <begin position="1109"/>
        <end position="1131"/>
    </location>
</feature>
<feature type="compositionally biased region" description="Basic and acidic residues" evidence="7">
    <location>
        <begin position="1245"/>
        <end position="1256"/>
    </location>
</feature>
<feature type="compositionally biased region" description="Basic and acidic residues" evidence="7">
    <location>
        <begin position="1158"/>
        <end position="1177"/>
    </location>
</feature>
<feature type="region of interest" description="Disordered" evidence="7">
    <location>
        <begin position="709"/>
        <end position="732"/>
    </location>
</feature>
<feature type="region of interest" description="Disordered" evidence="7">
    <location>
        <begin position="26"/>
        <end position="46"/>
    </location>
</feature>
<evidence type="ECO:0000256" key="2">
    <source>
        <dbReference type="ARBA" id="ARBA00006042"/>
    </source>
</evidence>
<dbReference type="InterPro" id="IPR041091">
    <property type="entry name" value="RPGRIP1_C"/>
</dbReference>
<feature type="region of interest" description="Disordered" evidence="7">
    <location>
        <begin position="1043"/>
        <end position="1062"/>
    </location>
</feature>
<comment type="similarity">
    <text evidence="2">Belongs to the RPGRIP1 family.</text>
</comment>
<dbReference type="GO" id="GO:0005856">
    <property type="term" value="C:cytoskeleton"/>
    <property type="evidence" value="ECO:0007669"/>
    <property type="project" value="UniProtKB-ARBA"/>
</dbReference>
<dbReference type="Pfam" id="PF11618">
    <property type="entry name" value="C2-C2_1"/>
    <property type="match status" value="1"/>
</dbReference>
<feature type="region of interest" description="Disordered" evidence="7">
    <location>
        <begin position="1082"/>
        <end position="1305"/>
    </location>
</feature>
<evidence type="ECO:0000256" key="6">
    <source>
        <dbReference type="SAM" id="Coils"/>
    </source>
</evidence>
<keyword evidence="4" id="KW-0969">Cilium</keyword>
<feature type="compositionally biased region" description="Gly residues" evidence="7">
    <location>
        <begin position="1132"/>
        <end position="1141"/>
    </location>
</feature>
<dbReference type="PANTHER" id="PTHR14240:SF1">
    <property type="entry name" value="PROTEIN FANTOM-RELATED"/>
    <property type="match status" value="1"/>
</dbReference>
<feature type="domain" description="RPGR-interacting protein 1 first C2" evidence="8">
    <location>
        <begin position="734"/>
        <end position="872"/>
    </location>
</feature>
<organism evidence="10 11">
    <name type="scientific">Klebsormidium nitens</name>
    <name type="common">Green alga</name>
    <name type="synonym">Ulothrix nitens</name>
    <dbReference type="NCBI Taxonomy" id="105231"/>
    <lineage>
        <taxon>Eukaryota</taxon>
        <taxon>Viridiplantae</taxon>
        <taxon>Streptophyta</taxon>
        <taxon>Klebsormidiophyceae</taxon>
        <taxon>Klebsormidiales</taxon>
        <taxon>Klebsormidiaceae</taxon>
        <taxon>Klebsormidium</taxon>
    </lineage>
</organism>
<evidence type="ECO:0000259" key="9">
    <source>
        <dbReference type="Pfam" id="PF18111"/>
    </source>
</evidence>
<dbReference type="OMA" id="NEDEECR"/>
<feature type="compositionally biased region" description="Low complexity" evidence="7">
    <location>
        <begin position="1178"/>
        <end position="1191"/>
    </location>
</feature>
<dbReference type="Gene3D" id="2.60.40.150">
    <property type="entry name" value="C2 domain"/>
    <property type="match status" value="3"/>
</dbReference>
<dbReference type="OrthoDB" id="26525at2759"/>
<feature type="coiled-coil region" evidence="6">
    <location>
        <begin position="622"/>
        <end position="688"/>
    </location>
</feature>
<feature type="compositionally biased region" description="Polar residues" evidence="7">
    <location>
        <begin position="1281"/>
        <end position="1296"/>
    </location>
</feature>
<evidence type="ECO:0000256" key="4">
    <source>
        <dbReference type="ARBA" id="ARBA00023069"/>
    </source>
</evidence>
<dbReference type="Proteomes" id="UP000054558">
    <property type="component" value="Unassembled WGS sequence"/>
</dbReference>
<evidence type="ECO:0008006" key="12">
    <source>
        <dbReference type="Google" id="ProtNLM"/>
    </source>
</evidence>
<accession>A0A1Y1IF14</accession>
<name>A0A1Y1IF14_KLENI</name>
<evidence type="ECO:0000313" key="10">
    <source>
        <dbReference type="EMBL" id="GAQ87671.1"/>
    </source>
</evidence>
<gene>
    <name evidence="10" type="ORF">KFL_003690020</name>
</gene>
<dbReference type="STRING" id="105231.A0A1Y1IF14"/>
<feature type="coiled-coil region" evidence="6">
    <location>
        <begin position="223"/>
        <end position="257"/>
    </location>
</feature>
<sequence>MRESMAGTKSFSKSLMMHHSVTAAGPSLPAYMEGETDSNVSGPPPPDPAISLLRSKGATTRMGNMSACTTGPEHERLLALEQENFQLKKDIAEKEERNKMLLARLARTEEAAKRKMRLDIVTASGVRSGGNVALQFAAEQRVVELEEKLRESVRACTREKERVLHFKALAKTSKGRLEETLRLTRTTRPANLNRQRSMSALPTTRVLSMSVGGANQQKENPPRTFLQASEEAYREKLAALEKELAAAQVDNLGLRMKIGTLEQRAPAGGVGNALPKSPLGRTASVSGGGVAELSAEVQGLRAQLAEVPQLRREAAEAERFRREAEEVPRLRQELEELQRLRKELDEVPRLRRELADARAAAAMVADAGFGVNQRSTVQGGTFAGIRMGGESSNLSAELRTAWERVTSLQKRYDAAAEALASINGNHEKALQQLEETHRQLNQERKTVARLTARESELVLQLEAARELAPMLDTARRERLALEKENVALLAQAMAAPESALAELKSARALLADAQKQAAEAELREAEARKEASDAQRALVRAQQAEAEVREARAERDGARAELGKVTLMVDQLTEQLRQHGPSGPTGLMQRLAEVKANGASSQGGSPEQRDLKLELDELRTAFTEQLTELHTVERELHQAENTVQELKQELESSRAKAKELEGQLTRKIEKLEAELSARGERLRQVEGQLKRFLAGGSRATRASLVASRALGGGDSDWSDTESVGGGSEAGSLADLDQESNIVELRVAGASLELAKLGTNDPHTFLTFDFYEHDTQATGVVGGASPAYGSNIQYVVNVDDFFLSYAQNNKLLVELHVRDGPDFRTVGSAGLPLSLLLGDSSGPAGRKLPREVQLRNESGELVGTLRYSLAMRRSIAKQLQAFLTRPTAAPARRRSSVDPLAAAVAAAAASPDSCSTVYVTIDSARGLTTRRARGGNGLVPYCSYCFPGYPVHDTRFGAGPNPHFADVAAYPFMRSAPLDAVLRAASLQVHLLDDADPDLENAGLVGTAEVPLKALIEAGGLQGELPVKDRAGKVVGTLAVGVSWRAPPPPTSAEPGGTRITGAASPAVAGHLLDADYEVLHPTEKLPRGSRRLDAPGASVTSSARFANSLERRPEDDDQSRRSEERRLEDGKGSGPSGGAGSSGSQAPTRKSQRGNTKRGGDRESTGRRGADEKRGPDSEQQSPSSQPSTPSRFHAPPDRGTRTAPRMRGRYSGSSDDEEVGWATPGHPRGRPLEAESSEWVAPKRPGEQPRGRPLEAESSEWVAPKRPGEKARAGALEAESSGTSEARSSKGSRGSQVGRLRGHGGVRHSIVVGAGNPPEAGPVVSITIHKLRLGSEAVRDPIIQRVFVLFDFLPRFVPVTDQRTQSVPKTGSLLDIAFSRTYSFAAATHAAARQELCAMLRSSAGEDACIPFCIGTEGAAFGEYHELGFTEIDLGEILHSGRDLQSQQLEVVDRDGRPIAALEVSVVALAALKHVMSGR</sequence>
<evidence type="ECO:0000256" key="3">
    <source>
        <dbReference type="ARBA" id="ARBA00023054"/>
    </source>
</evidence>
<evidence type="ECO:0000256" key="5">
    <source>
        <dbReference type="ARBA" id="ARBA00023273"/>
    </source>
</evidence>
<feature type="coiled-coil region" evidence="6">
    <location>
        <begin position="416"/>
        <end position="561"/>
    </location>
</feature>
<dbReference type="SUPFAM" id="SSF49562">
    <property type="entry name" value="C2 domain (Calcium/lipid-binding domain, CaLB)"/>
    <property type="match status" value="2"/>
</dbReference>
<evidence type="ECO:0000256" key="1">
    <source>
        <dbReference type="ARBA" id="ARBA00004138"/>
    </source>
</evidence>
<dbReference type="PANTHER" id="PTHR14240">
    <property type="entry name" value="RETINITIS PIGMENTOSA GTPASE REGULATOR-INTERACTING PROTEIN"/>
    <property type="match status" value="1"/>
</dbReference>
<dbReference type="EMBL" id="DF237318">
    <property type="protein sequence ID" value="GAQ87671.1"/>
    <property type="molecule type" value="Genomic_DNA"/>
</dbReference>
<dbReference type="InterPro" id="IPR021656">
    <property type="entry name" value="C2-C2_1"/>
</dbReference>
<comment type="subcellular location">
    <subcellularLocation>
        <location evidence="1">Cell projection</location>
        <location evidence="1">Cilium</location>
    </subcellularLocation>
</comment>
<evidence type="ECO:0000259" key="8">
    <source>
        <dbReference type="Pfam" id="PF11618"/>
    </source>
</evidence>
<keyword evidence="5" id="KW-0966">Cell projection</keyword>
<reference evidence="10 11" key="1">
    <citation type="journal article" date="2014" name="Nat. Commun.">
        <title>Klebsormidium flaccidum genome reveals primary factors for plant terrestrial adaptation.</title>
        <authorList>
            <person name="Hori K."/>
            <person name="Maruyama F."/>
            <person name="Fujisawa T."/>
            <person name="Togashi T."/>
            <person name="Yamamoto N."/>
            <person name="Seo M."/>
            <person name="Sato S."/>
            <person name="Yamada T."/>
            <person name="Mori H."/>
            <person name="Tajima N."/>
            <person name="Moriyama T."/>
            <person name="Ikeuchi M."/>
            <person name="Watanabe M."/>
            <person name="Wada H."/>
            <person name="Kobayashi K."/>
            <person name="Saito M."/>
            <person name="Masuda T."/>
            <person name="Sasaki-Sekimoto Y."/>
            <person name="Mashiguchi K."/>
            <person name="Awai K."/>
            <person name="Shimojima M."/>
            <person name="Masuda S."/>
            <person name="Iwai M."/>
            <person name="Nobusawa T."/>
            <person name="Narise T."/>
            <person name="Kondo S."/>
            <person name="Saito H."/>
            <person name="Sato R."/>
            <person name="Murakawa M."/>
            <person name="Ihara Y."/>
            <person name="Oshima-Yamada Y."/>
            <person name="Ohtaka K."/>
            <person name="Satoh M."/>
            <person name="Sonobe K."/>
            <person name="Ishii M."/>
            <person name="Ohtani R."/>
            <person name="Kanamori-Sato M."/>
            <person name="Honoki R."/>
            <person name="Miyazaki D."/>
            <person name="Mochizuki H."/>
            <person name="Umetsu J."/>
            <person name="Higashi K."/>
            <person name="Shibata D."/>
            <person name="Kamiya Y."/>
            <person name="Sato N."/>
            <person name="Nakamura Y."/>
            <person name="Tabata S."/>
            <person name="Ida S."/>
            <person name="Kurokawa K."/>
            <person name="Ohta H."/>
        </authorList>
    </citation>
    <scope>NUCLEOTIDE SEQUENCE [LARGE SCALE GENOMIC DNA]</scope>
    <source>
        <strain evidence="10 11">NIES-2285</strain>
    </source>
</reference>
<feature type="coiled-coil region" evidence="6">
    <location>
        <begin position="77"/>
        <end position="111"/>
    </location>
</feature>
<protein>
    <recommendedName>
        <fullName evidence="12">C2 domain-containing protein</fullName>
    </recommendedName>
</protein>
<dbReference type="InterPro" id="IPR031139">
    <property type="entry name" value="RPGRIP1_fam"/>
</dbReference>
<keyword evidence="3 6" id="KW-0175">Coiled coil</keyword>
<dbReference type="Pfam" id="PF18111">
    <property type="entry name" value="RPGR1_C"/>
    <property type="match status" value="1"/>
</dbReference>
<feature type="coiled-coil region" evidence="6">
    <location>
        <begin position="307"/>
        <end position="360"/>
    </location>
</feature>
<evidence type="ECO:0000313" key="11">
    <source>
        <dbReference type="Proteomes" id="UP000054558"/>
    </source>
</evidence>
<feature type="compositionally biased region" description="Basic and acidic residues" evidence="7">
    <location>
        <begin position="1082"/>
        <end position="1093"/>
    </location>
</feature>
<dbReference type="GO" id="GO:1905515">
    <property type="term" value="P:non-motile cilium assembly"/>
    <property type="evidence" value="ECO:0000318"/>
    <property type="project" value="GO_Central"/>
</dbReference>
<feature type="domain" description="RPGRIP1 C-terminal" evidence="9">
    <location>
        <begin position="1325"/>
        <end position="1477"/>
    </location>
</feature>
<evidence type="ECO:0000256" key="7">
    <source>
        <dbReference type="SAM" id="MobiDB-lite"/>
    </source>
</evidence>
<dbReference type="GO" id="GO:0035869">
    <property type="term" value="C:ciliary transition zone"/>
    <property type="evidence" value="ECO:0000318"/>
    <property type="project" value="GO_Central"/>
</dbReference>